<keyword evidence="2" id="KW-0238">DNA-binding</keyword>
<evidence type="ECO:0000256" key="3">
    <source>
        <dbReference type="ARBA" id="ARBA00023163"/>
    </source>
</evidence>
<protein>
    <submittedName>
        <fullName evidence="5">IclR family transcriptional regulator</fullName>
    </submittedName>
</protein>
<evidence type="ECO:0000313" key="6">
    <source>
        <dbReference type="Proteomes" id="UP001596417"/>
    </source>
</evidence>
<dbReference type="EMBL" id="JBHTAX010000004">
    <property type="protein sequence ID" value="MFC7192209.1"/>
    <property type="molecule type" value="Genomic_DNA"/>
</dbReference>
<sequence>MKTGSSRKIEAVQNTCRIIECLRNAGGAGVTEISNELDFAKSAVHGHLMTLCDEGYVVKNGHTYSLSLRFLEISEEVKSEIVDHKIVKEEVMHLAEETGEVVHFGVEEEGRIVYLSKARGEVAVETASRVGSRMPIHSTSLGKAILAELPAERSRQVIKRHELSKKTSQTITDSKRLQENIKKTHQRGYAIDDEENIRGVRCIGVAVSGPDTDVMGALSISGPSKRMTDERMKTELYELIAQAANVIEVNSRYS</sequence>
<proteinExistence type="predicted"/>
<dbReference type="SMART" id="SM00346">
    <property type="entry name" value="HTH_ICLR"/>
    <property type="match status" value="1"/>
</dbReference>
<dbReference type="InterPro" id="IPR036390">
    <property type="entry name" value="WH_DNA-bd_sf"/>
</dbReference>
<dbReference type="GO" id="GO:0003677">
    <property type="term" value="F:DNA binding"/>
    <property type="evidence" value="ECO:0007669"/>
    <property type="project" value="UniProtKB-KW"/>
</dbReference>
<dbReference type="InterPro" id="IPR050707">
    <property type="entry name" value="HTH_MetabolicPath_Reg"/>
</dbReference>
<comment type="caution">
    <text evidence="5">The sequence shown here is derived from an EMBL/GenBank/DDBJ whole genome shotgun (WGS) entry which is preliminary data.</text>
</comment>
<accession>A0ABD5YS36</accession>
<keyword evidence="6" id="KW-1185">Reference proteome</keyword>
<dbReference type="InterPro" id="IPR005471">
    <property type="entry name" value="Tscrpt_reg_IclR_N"/>
</dbReference>
<dbReference type="GeneID" id="76201877"/>
<dbReference type="InterPro" id="IPR036388">
    <property type="entry name" value="WH-like_DNA-bd_sf"/>
</dbReference>
<dbReference type="SUPFAM" id="SSF55781">
    <property type="entry name" value="GAF domain-like"/>
    <property type="match status" value="1"/>
</dbReference>
<dbReference type="PANTHER" id="PTHR30136">
    <property type="entry name" value="HELIX-TURN-HELIX TRANSCRIPTIONAL REGULATOR, ICLR FAMILY"/>
    <property type="match status" value="1"/>
</dbReference>
<dbReference type="RefSeq" id="WP_264556282.1">
    <property type="nucleotide sequence ID" value="NZ_CP109980.1"/>
</dbReference>
<dbReference type="AlphaFoldDB" id="A0ABD5YS36"/>
<name>A0ABD5YS36_9EURY</name>
<dbReference type="PANTHER" id="PTHR30136:SF35">
    <property type="entry name" value="HTH-TYPE TRANSCRIPTIONAL REGULATOR RV1719"/>
    <property type="match status" value="1"/>
</dbReference>
<dbReference type="InterPro" id="IPR014757">
    <property type="entry name" value="Tscrpt_reg_IclR_C"/>
</dbReference>
<dbReference type="Pfam" id="PF01614">
    <property type="entry name" value="IclR_C"/>
    <property type="match status" value="1"/>
</dbReference>
<dbReference type="GO" id="GO:0006355">
    <property type="term" value="P:regulation of DNA-templated transcription"/>
    <property type="evidence" value="ECO:0007669"/>
    <property type="project" value="UniProtKB-ARBA"/>
</dbReference>
<dbReference type="Proteomes" id="UP001596417">
    <property type="component" value="Unassembled WGS sequence"/>
</dbReference>
<gene>
    <name evidence="5" type="ORF">ACFQL7_21915</name>
</gene>
<feature type="domain" description="IclR-ED" evidence="4">
    <location>
        <begin position="69"/>
        <end position="253"/>
    </location>
</feature>
<dbReference type="Gene3D" id="3.30.450.40">
    <property type="match status" value="1"/>
</dbReference>
<dbReference type="SUPFAM" id="SSF46785">
    <property type="entry name" value="Winged helix' DNA-binding domain"/>
    <property type="match status" value="1"/>
</dbReference>
<evidence type="ECO:0000256" key="2">
    <source>
        <dbReference type="ARBA" id="ARBA00023125"/>
    </source>
</evidence>
<organism evidence="5 6">
    <name type="scientific">Halocatena marina</name>
    <dbReference type="NCBI Taxonomy" id="2934937"/>
    <lineage>
        <taxon>Archaea</taxon>
        <taxon>Methanobacteriati</taxon>
        <taxon>Methanobacteriota</taxon>
        <taxon>Stenosarchaea group</taxon>
        <taxon>Halobacteria</taxon>
        <taxon>Halobacteriales</taxon>
        <taxon>Natronomonadaceae</taxon>
        <taxon>Halocatena</taxon>
    </lineage>
</organism>
<dbReference type="Gene3D" id="1.10.10.10">
    <property type="entry name" value="Winged helix-like DNA-binding domain superfamily/Winged helix DNA-binding domain"/>
    <property type="match status" value="1"/>
</dbReference>
<keyword evidence="3" id="KW-0804">Transcription</keyword>
<dbReference type="InterPro" id="IPR029016">
    <property type="entry name" value="GAF-like_dom_sf"/>
</dbReference>
<evidence type="ECO:0000256" key="1">
    <source>
        <dbReference type="ARBA" id="ARBA00023015"/>
    </source>
</evidence>
<evidence type="ECO:0000313" key="5">
    <source>
        <dbReference type="EMBL" id="MFC7192209.1"/>
    </source>
</evidence>
<reference evidence="5 6" key="1">
    <citation type="journal article" date="2019" name="Int. J. Syst. Evol. Microbiol.">
        <title>The Global Catalogue of Microorganisms (GCM) 10K type strain sequencing project: providing services to taxonomists for standard genome sequencing and annotation.</title>
        <authorList>
            <consortium name="The Broad Institute Genomics Platform"/>
            <consortium name="The Broad Institute Genome Sequencing Center for Infectious Disease"/>
            <person name="Wu L."/>
            <person name="Ma J."/>
        </authorList>
    </citation>
    <scope>NUCLEOTIDE SEQUENCE [LARGE SCALE GENOMIC DNA]</scope>
    <source>
        <strain evidence="5 6">RDMS1</strain>
    </source>
</reference>
<evidence type="ECO:0000259" key="4">
    <source>
        <dbReference type="PROSITE" id="PS51078"/>
    </source>
</evidence>
<dbReference type="PROSITE" id="PS51078">
    <property type="entry name" value="ICLR_ED"/>
    <property type="match status" value="1"/>
</dbReference>
<keyword evidence="1" id="KW-0805">Transcription regulation</keyword>
<dbReference type="Pfam" id="PF09339">
    <property type="entry name" value="HTH_IclR"/>
    <property type="match status" value="1"/>
</dbReference>